<dbReference type="Proteomes" id="UP000281332">
    <property type="component" value="Unassembled WGS sequence"/>
</dbReference>
<keyword evidence="3" id="KW-1185">Reference proteome</keyword>
<evidence type="ECO:0008006" key="4">
    <source>
        <dbReference type="Google" id="ProtNLM"/>
    </source>
</evidence>
<sequence length="171" mass="19828">MSWHHGDYVDFFAAIGGIVSAGAAAYAAFQSRKSANDTYRQQKELFRFEKERHLHDLLKAEAIKANESVKNTKGMDWTFFQAANATYAIDSAKQLLKDINNEIAPDDLERFKIFFLDQLCYEITSEMNEAHNMPDGFLESHKGFKESREIITIWLDNLRFFNFLTEEDEKP</sequence>
<gene>
    <name evidence="2" type="ORF">BBB56_05980</name>
</gene>
<accession>A0A3N4P9D7</accession>
<keyword evidence="1" id="KW-0472">Membrane</keyword>
<protein>
    <recommendedName>
        <fullName evidence="4">DUF4760 domain-containing protein</fullName>
    </recommendedName>
</protein>
<organism evidence="2 3">
    <name type="scientific">Candidatus Pantoea deserta</name>
    <dbReference type="NCBI Taxonomy" id="1869313"/>
    <lineage>
        <taxon>Bacteria</taxon>
        <taxon>Pseudomonadati</taxon>
        <taxon>Pseudomonadota</taxon>
        <taxon>Gammaproteobacteria</taxon>
        <taxon>Enterobacterales</taxon>
        <taxon>Erwiniaceae</taxon>
        <taxon>Pantoea</taxon>
    </lineage>
</organism>
<name>A0A3N4P9D7_9GAMM</name>
<dbReference type="EMBL" id="RMVG01000003">
    <property type="protein sequence ID" value="RPE02949.1"/>
    <property type="molecule type" value="Genomic_DNA"/>
</dbReference>
<keyword evidence="1" id="KW-0812">Transmembrane</keyword>
<proteinExistence type="predicted"/>
<reference evidence="2 3" key="1">
    <citation type="submission" date="2018-11" db="EMBL/GenBank/DDBJ databases">
        <title>Whole genome sequencing of Pantoea sp. RIT388.</title>
        <authorList>
            <person name="Gan H.M."/>
            <person name="Hudson A.O."/>
        </authorList>
    </citation>
    <scope>NUCLEOTIDE SEQUENCE [LARGE SCALE GENOMIC DNA]</scope>
    <source>
        <strain evidence="2 3">RIT388</strain>
    </source>
</reference>
<dbReference type="AlphaFoldDB" id="A0A3N4P9D7"/>
<keyword evidence="1" id="KW-1133">Transmembrane helix</keyword>
<evidence type="ECO:0000313" key="2">
    <source>
        <dbReference type="EMBL" id="RPE02949.1"/>
    </source>
</evidence>
<dbReference type="RefSeq" id="WP_123799763.1">
    <property type="nucleotide sequence ID" value="NZ_RMVG01000003.1"/>
</dbReference>
<evidence type="ECO:0000256" key="1">
    <source>
        <dbReference type="SAM" id="Phobius"/>
    </source>
</evidence>
<comment type="caution">
    <text evidence="2">The sequence shown here is derived from an EMBL/GenBank/DDBJ whole genome shotgun (WGS) entry which is preliminary data.</text>
</comment>
<evidence type="ECO:0000313" key="3">
    <source>
        <dbReference type="Proteomes" id="UP000281332"/>
    </source>
</evidence>
<feature type="transmembrane region" description="Helical" evidence="1">
    <location>
        <begin position="12"/>
        <end position="29"/>
    </location>
</feature>